<dbReference type="PANTHER" id="PTHR40980:SF4">
    <property type="entry name" value="TONB-DEPENDENT RECEPTOR-LIKE BETA-BARREL DOMAIN-CONTAINING PROTEIN"/>
    <property type="match status" value="1"/>
</dbReference>
<dbReference type="Gene3D" id="2.60.40.1120">
    <property type="entry name" value="Carboxypeptidase-like, regulatory domain"/>
    <property type="match status" value="1"/>
</dbReference>
<dbReference type="InterPro" id="IPR000531">
    <property type="entry name" value="Beta-barrel_TonB"/>
</dbReference>
<keyword evidence="4 8" id="KW-0812">Transmembrane</keyword>
<keyword evidence="7 8" id="KW-0998">Cell outer membrane</keyword>
<dbReference type="NCBIfam" id="TIGR01782">
    <property type="entry name" value="TonB-Xanth-Caul"/>
    <property type="match status" value="1"/>
</dbReference>
<gene>
    <name evidence="13" type="ORF">B5C34_09300</name>
</gene>
<dbReference type="RefSeq" id="WP_088713426.1">
    <property type="nucleotide sequence ID" value="NZ_NFZT01000001.1"/>
</dbReference>
<keyword evidence="6 8" id="KW-0472">Membrane</keyword>
<sequence length="936" mass="102950">MRRQLARSASLIALSIFAVSAASASEIRGTVLDESGVRPLQGAEVTIPELGRSAFAERDGSFQFSDLAPGTYTLEATYLGSDANETASVTVPATGVVTADFRLGTTLEDDVIIIVGQLATQTSALARKRAADGVSSVLTRDAIGQFPDQNVAESIRRLPGINVLNDQGEGRFVAVRGLDPNLNSTSVNGVRVPSPESDIRAVALDVISSELIESIEVKKSLTPDMDADTIGAAIEINTTSAFDRTDDLFAVKAEGSYNDLRDEWTPRVGAEFAMRLTDDLGIAGGVSYDQRKFSTDNVEAEDWAVTDDGALYPEAIEFRDYDVERERFTATLNVDMRLTPGTELYVRGLYSQFDDQEYRRRLIFGFDEEPSGTGTTVTFSDADGEIGVERDVKDRFESQRVRTLSVGGETIEGPWTLEYQASWALSSENEDGSVDPTTFAQDFDNNGFAATFDFSDRVPAFSVDSGAGLFFDPARYELDEVELTDRSDAQDEEFALQLDVGRTFATGGGDFTVQAGYKGRWRQKRFDGEIRLYDGFDGTYTLANVVGDPSYRLAGLSPVPSFSGAADFFFANRDRFELADVDSQFDSAVEDYTNDEDIQAGYALGRWESTSLRVIGGVRVEHTENEISGNTVELIEEGTPDGEDLVVVTPNELERSYTDWLPSLNVRYTPVDRLVLRAAGYKSLVRPNLAYLAPRFAIEESSDEEREGEFGNPDLLPNEAWNADISAEWYFATSSALTANAFYKDISNYLVFREYDADDAPFFGSYNGVTFDEAVIPENGDSAEVFGAEFGYAQAFTMLPAPFDGLLLNVNYTYTDASGTLADGREIRLPATSEHTANAVIGYEKGPLSIRVAATYRDLYLDEVGGGADEDRYVADHLQLDGSVKLFVTDNIQIFGEWVNITDEPYFAYQNFEGGRRLLQYEEYSYTANFGVRATF</sequence>
<protein>
    <submittedName>
        <fullName evidence="13">TonB-dependent receptor</fullName>
    </submittedName>
</protein>
<dbReference type="Proteomes" id="UP000198462">
    <property type="component" value="Unassembled WGS sequence"/>
</dbReference>
<accession>A0A219B8Q3</accession>
<evidence type="ECO:0000259" key="12">
    <source>
        <dbReference type="Pfam" id="PF07715"/>
    </source>
</evidence>
<comment type="caution">
    <text evidence="13">The sequence shown here is derived from an EMBL/GenBank/DDBJ whole genome shotgun (WGS) entry which is preliminary data.</text>
</comment>
<dbReference type="Gene3D" id="2.170.130.10">
    <property type="entry name" value="TonB-dependent receptor, plug domain"/>
    <property type="match status" value="1"/>
</dbReference>
<evidence type="ECO:0000256" key="3">
    <source>
        <dbReference type="ARBA" id="ARBA00022452"/>
    </source>
</evidence>
<keyword evidence="10" id="KW-0732">Signal</keyword>
<evidence type="ECO:0000256" key="2">
    <source>
        <dbReference type="ARBA" id="ARBA00022448"/>
    </source>
</evidence>
<keyword evidence="14" id="KW-1185">Reference proteome</keyword>
<dbReference type="InterPro" id="IPR037066">
    <property type="entry name" value="Plug_dom_sf"/>
</dbReference>
<dbReference type="GO" id="GO:0009279">
    <property type="term" value="C:cell outer membrane"/>
    <property type="evidence" value="ECO:0007669"/>
    <property type="project" value="UniProtKB-SubCell"/>
</dbReference>
<dbReference type="Gene3D" id="2.40.170.20">
    <property type="entry name" value="TonB-dependent receptor, beta-barrel domain"/>
    <property type="match status" value="1"/>
</dbReference>
<dbReference type="GO" id="GO:0030246">
    <property type="term" value="F:carbohydrate binding"/>
    <property type="evidence" value="ECO:0007669"/>
    <property type="project" value="InterPro"/>
</dbReference>
<evidence type="ECO:0000256" key="5">
    <source>
        <dbReference type="ARBA" id="ARBA00023077"/>
    </source>
</evidence>
<dbReference type="InterPro" id="IPR036942">
    <property type="entry name" value="Beta-barrel_TonB_sf"/>
</dbReference>
<evidence type="ECO:0000256" key="10">
    <source>
        <dbReference type="SAM" id="SignalP"/>
    </source>
</evidence>
<comment type="subcellular location">
    <subcellularLocation>
        <location evidence="1 8">Cell outer membrane</location>
        <topology evidence="1 8">Multi-pass membrane protein</topology>
    </subcellularLocation>
</comment>
<organism evidence="13 14">
    <name type="scientific">Pacificimonas flava</name>
    <dbReference type="NCBI Taxonomy" id="1234595"/>
    <lineage>
        <taxon>Bacteria</taxon>
        <taxon>Pseudomonadati</taxon>
        <taxon>Pseudomonadota</taxon>
        <taxon>Alphaproteobacteria</taxon>
        <taxon>Sphingomonadales</taxon>
        <taxon>Sphingosinicellaceae</taxon>
        <taxon>Pacificimonas</taxon>
    </lineage>
</organism>
<keyword evidence="13" id="KW-0675">Receptor</keyword>
<evidence type="ECO:0000256" key="8">
    <source>
        <dbReference type="PROSITE-ProRule" id="PRU01360"/>
    </source>
</evidence>
<name>A0A219B8Q3_9SPHN</name>
<dbReference type="AlphaFoldDB" id="A0A219B8Q3"/>
<feature type="domain" description="TonB-dependent receptor plug" evidence="12">
    <location>
        <begin position="128"/>
        <end position="231"/>
    </location>
</feature>
<keyword evidence="5 9" id="KW-0798">TonB box</keyword>
<evidence type="ECO:0000256" key="6">
    <source>
        <dbReference type="ARBA" id="ARBA00023136"/>
    </source>
</evidence>
<evidence type="ECO:0000256" key="7">
    <source>
        <dbReference type="ARBA" id="ARBA00023237"/>
    </source>
</evidence>
<comment type="similarity">
    <text evidence="8 9">Belongs to the TonB-dependent receptor family.</text>
</comment>
<dbReference type="Pfam" id="PF07715">
    <property type="entry name" value="Plug"/>
    <property type="match status" value="1"/>
</dbReference>
<feature type="chain" id="PRO_5012985040" evidence="10">
    <location>
        <begin position="25"/>
        <end position="936"/>
    </location>
</feature>
<dbReference type="InterPro" id="IPR010104">
    <property type="entry name" value="TonB_rcpt_bac"/>
</dbReference>
<keyword evidence="3 8" id="KW-1134">Transmembrane beta strand</keyword>
<dbReference type="SUPFAM" id="SSF56935">
    <property type="entry name" value="Porins"/>
    <property type="match status" value="1"/>
</dbReference>
<dbReference type="InterPro" id="IPR012910">
    <property type="entry name" value="Plug_dom"/>
</dbReference>
<dbReference type="SUPFAM" id="SSF49452">
    <property type="entry name" value="Starch-binding domain-like"/>
    <property type="match status" value="1"/>
</dbReference>
<dbReference type="Pfam" id="PF13620">
    <property type="entry name" value="CarboxypepD_reg"/>
    <property type="match status" value="1"/>
</dbReference>
<dbReference type="CDD" id="cd01347">
    <property type="entry name" value="ligand_gated_channel"/>
    <property type="match status" value="1"/>
</dbReference>
<reference evidence="14" key="1">
    <citation type="submission" date="2017-05" db="EMBL/GenBank/DDBJ databases">
        <authorList>
            <person name="Lin X."/>
        </authorList>
    </citation>
    <scope>NUCLEOTIDE SEQUENCE [LARGE SCALE GENOMIC DNA]</scope>
    <source>
        <strain evidence="14">JLT2012</strain>
    </source>
</reference>
<dbReference type="EMBL" id="NFZT01000001">
    <property type="protein sequence ID" value="OWV34717.1"/>
    <property type="molecule type" value="Genomic_DNA"/>
</dbReference>
<dbReference type="Pfam" id="PF00593">
    <property type="entry name" value="TonB_dep_Rec_b-barrel"/>
    <property type="match status" value="1"/>
</dbReference>
<feature type="signal peptide" evidence="10">
    <location>
        <begin position="1"/>
        <end position="24"/>
    </location>
</feature>
<evidence type="ECO:0000256" key="9">
    <source>
        <dbReference type="RuleBase" id="RU003357"/>
    </source>
</evidence>
<dbReference type="InterPro" id="IPR013784">
    <property type="entry name" value="Carb-bd-like_fold"/>
</dbReference>
<feature type="domain" description="TonB-dependent receptor-like beta-barrel" evidence="11">
    <location>
        <begin position="436"/>
        <end position="882"/>
    </location>
</feature>
<dbReference type="OrthoDB" id="5476657at2"/>
<evidence type="ECO:0000313" key="14">
    <source>
        <dbReference type="Proteomes" id="UP000198462"/>
    </source>
</evidence>
<proteinExistence type="inferred from homology"/>
<dbReference type="PROSITE" id="PS52016">
    <property type="entry name" value="TONB_DEPENDENT_REC_3"/>
    <property type="match status" value="1"/>
</dbReference>
<evidence type="ECO:0000256" key="1">
    <source>
        <dbReference type="ARBA" id="ARBA00004571"/>
    </source>
</evidence>
<dbReference type="InterPro" id="IPR039426">
    <property type="entry name" value="TonB-dep_rcpt-like"/>
</dbReference>
<evidence type="ECO:0000313" key="13">
    <source>
        <dbReference type="EMBL" id="OWV34717.1"/>
    </source>
</evidence>
<dbReference type="PANTHER" id="PTHR40980">
    <property type="entry name" value="PLUG DOMAIN-CONTAINING PROTEIN"/>
    <property type="match status" value="1"/>
</dbReference>
<evidence type="ECO:0000256" key="4">
    <source>
        <dbReference type="ARBA" id="ARBA00022692"/>
    </source>
</evidence>
<keyword evidence="2 8" id="KW-0813">Transport</keyword>
<evidence type="ECO:0000259" key="11">
    <source>
        <dbReference type="Pfam" id="PF00593"/>
    </source>
</evidence>